<reference evidence="7 8" key="1">
    <citation type="submission" date="2024-01" db="EMBL/GenBank/DDBJ databases">
        <title>The complete chloroplast genome sequence of Lithospermum erythrorhizon: insights into the phylogenetic relationship among Boraginaceae species and the maternal lineages of purple gromwells.</title>
        <authorList>
            <person name="Okada T."/>
            <person name="Watanabe K."/>
        </authorList>
    </citation>
    <scope>NUCLEOTIDE SEQUENCE [LARGE SCALE GENOMIC DNA]</scope>
</reference>
<name>A0AAV3NXA7_LITER</name>
<evidence type="ECO:0000259" key="6">
    <source>
        <dbReference type="PROSITE" id="PS50089"/>
    </source>
</evidence>
<evidence type="ECO:0000256" key="3">
    <source>
        <dbReference type="ARBA" id="ARBA00022833"/>
    </source>
</evidence>
<dbReference type="Gene3D" id="3.30.40.10">
    <property type="entry name" value="Zinc/RING finger domain, C3HC4 (zinc finger)"/>
    <property type="match status" value="1"/>
</dbReference>
<dbReference type="SUPFAM" id="SSF57850">
    <property type="entry name" value="RING/U-box"/>
    <property type="match status" value="1"/>
</dbReference>
<evidence type="ECO:0000256" key="4">
    <source>
        <dbReference type="PROSITE-ProRule" id="PRU00175"/>
    </source>
</evidence>
<evidence type="ECO:0000313" key="7">
    <source>
        <dbReference type="EMBL" id="GAA0143964.1"/>
    </source>
</evidence>
<keyword evidence="5" id="KW-0812">Transmembrane</keyword>
<accession>A0AAV3NXA7</accession>
<comment type="caution">
    <text evidence="7">The sequence shown here is derived from an EMBL/GenBank/DDBJ whole genome shotgun (WGS) entry which is preliminary data.</text>
</comment>
<dbReference type="Proteomes" id="UP001454036">
    <property type="component" value="Unassembled WGS sequence"/>
</dbReference>
<dbReference type="PROSITE" id="PS50089">
    <property type="entry name" value="ZF_RING_2"/>
    <property type="match status" value="1"/>
</dbReference>
<sequence length="148" mass="17552">MNMSKNLHQIVHLISTIYIYTIFVATQLKLAWNCLFHLSFAHSYNLDRPDDFMEGVRYYEHEDDWSSSSSVECSVCLNEIEEGDEVRQLSCDHVFHRECIDRWIGYGNVTCPLCRSCVKMPHRVLFFPELHQQMFLHSNYNNYYAARS</sequence>
<dbReference type="GO" id="GO:0016567">
    <property type="term" value="P:protein ubiquitination"/>
    <property type="evidence" value="ECO:0007669"/>
    <property type="project" value="TreeGrafter"/>
</dbReference>
<feature type="domain" description="RING-type" evidence="6">
    <location>
        <begin position="73"/>
        <end position="115"/>
    </location>
</feature>
<keyword evidence="3" id="KW-0862">Zinc</keyword>
<evidence type="ECO:0000313" key="8">
    <source>
        <dbReference type="Proteomes" id="UP001454036"/>
    </source>
</evidence>
<dbReference type="PANTHER" id="PTHR45969:SF55">
    <property type="entry name" value="OS07G0686300 PROTEIN"/>
    <property type="match status" value="1"/>
</dbReference>
<keyword evidence="5" id="KW-0472">Membrane</keyword>
<feature type="transmembrane region" description="Helical" evidence="5">
    <location>
        <begin position="12"/>
        <end position="32"/>
    </location>
</feature>
<keyword evidence="8" id="KW-1185">Reference proteome</keyword>
<protein>
    <recommendedName>
        <fullName evidence="6">RING-type domain-containing protein</fullName>
    </recommendedName>
</protein>
<proteinExistence type="predicted"/>
<evidence type="ECO:0000256" key="1">
    <source>
        <dbReference type="ARBA" id="ARBA00022723"/>
    </source>
</evidence>
<dbReference type="SMART" id="SM00184">
    <property type="entry name" value="RING"/>
    <property type="match status" value="1"/>
</dbReference>
<evidence type="ECO:0000256" key="2">
    <source>
        <dbReference type="ARBA" id="ARBA00022771"/>
    </source>
</evidence>
<dbReference type="PANTHER" id="PTHR45969">
    <property type="entry name" value="RING ZINC FINGER PROTEIN-RELATED"/>
    <property type="match status" value="1"/>
</dbReference>
<keyword evidence="2 4" id="KW-0863">Zinc-finger</keyword>
<dbReference type="Pfam" id="PF13639">
    <property type="entry name" value="zf-RING_2"/>
    <property type="match status" value="1"/>
</dbReference>
<dbReference type="GO" id="GO:0061630">
    <property type="term" value="F:ubiquitin protein ligase activity"/>
    <property type="evidence" value="ECO:0007669"/>
    <property type="project" value="TreeGrafter"/>
</dbReference>
<dbReference type="GO" id="GO:0008270">
    <property type="term" value="F:zinc ion binding"/>
    <property type="evidence" value="ECO:0007669"/>
    <property type="project" value="UniProtKB-KW"/>
</dbReference>
<organism evidence="7 8">
    <name type="scientific">Lithospermum erythrorhizon</name>
    <name type="common">Purple gromwell</name>
    <name type="synonym">Lithospermum officinale var. erythrorhizon</name>
    <dbReference type="NCBI Taxonomy" id="34254"/>
    <lineage>
        <taxon>Eukaryota</taxon>
        <taxon>Viridiplantae</taxon>
        <taxon>Streptophyta</taxon>
        <taxon>Embryophyta</taxon>
        <taxon>Tracheophyta</taxon>
        <taxon>Spermatophyta</taxon>
        <taxon>Magnoliopsida</taxon>
        <taxon>eudicotyledons</taxon>
        <taxon>Gunneridae</taxon>
        <taxon>Pentapetalae</taxon>
        <taxon>asterids</taxon>
        <taxon>lamiids</taxon>
        <taxon>Boraginales</taxon>
        <taxon>Boraginaceae</taxon>
        <taxon>Boraginoideae</taxon>
        <taxon>Lithospermeae</taxon>
        <taxon>Lithospermum</taxon>
    </lineage>
</organism>
<gene>
    <name evidence="7" type="ORF">LIER_04526</name>
</gene>
<dbReference type="InterPro" id="IPR013083">
    <property type="entry name" value="Znf_RING/FYVE/PHD"/>
</dbReference>
<evidence type="ECO:0000256" key="5">
    <source>
        <dbReference type="SAM" id="Phobius"/>
    </source>
</evidence>
<keyword evidence="5" id="KW-1133">Transmembrane helix</keyword>
<dbReference type="AlphaFoldDB" id="A0AAV3NXA7"/>
<dbReference type="EMBL" id="BAABME010000584">
    <property type="protein sequence ID" value="GAA0143964.1"/>
    <property type="molecule type" value="Genomic_DNA"/>
</dbReference>
<keyword evidence="1" id="KW-0479">Metal-binding</keyword>
<dbReference type="InterPro" id="IPR001841">
    <property type="entry name" value="Znf_RING"/>
</dbReference>